<accession>A0A2P5ESB1</accession>
<gene>
    <name evidence="2" type="ORF">TorRG33x02_158000</name>
</gene>
<dbReference type="AlphaFoldDB" id="A0A2P5ESB1"/>
<sequence>MIENCARFWGHQLEVLEDIEISGRNMRFRVRIDVTVPLTRGIQCLMDEYHYGAWLRASTPMARDKKEPVVGHSNSSTTSAKAHWRDGKKKFESLGEGSVRESSLQGNCGFQGDEFREVEEEIEVYGVNSIAQLQAIKDKKYNDRFGGTRRRVDGADVLTNPSPHDDGDNSIEEVIALNVAMEIVQAIGSSIKSVGKQTEEVIKGDSNATLMRGKESSGMEIEARVERTSVVEKEKTLIVTWEESFYGNPNPNKR</sequence>
<keyword evidence="3" id="KW-1185">Reference proteome</keyword>
<organism evidence="2 3">
    <name type="scientific">Trema orientale</name>
    <name type="common">Charcoal tree</name>
    <name type="synonym">Celtis orientalis</name>
    <dbReference type="NCBI Taxonomy" id="63057"/>
    <lineage>
        <taxon>Eukaryota</taxon>
        <taxon>Viridiplantae</taxon>
        <taxon>Streptophyta</taxon>
        <taxon>Embryophyta</taxon>
        <taxon>Tracheophyta</taxon>
        <taxon>Spermatophyta</taxon>
        <taxon>Magnoliopsida</taxon>
        <taxon>eudicotyledons</taxon>
        <taxon>Gunneridae</taxon>
        <taxon>Pentapetalae</taxon>
        <taxon>rosids</taxon>
        <taxon>fabids</taxon>
        <taxon>Rosales</taxon>
        <taxon>Cannabaceae</taxon>
        <taxon>Trema</taxon>
    </lineage>
</organism>
<dbReference type="Proteomes" id="UP000237000">
    <property type="component" value="Unassembled WGS sequence"/>
</dbReference>
<evidence type="ECO:0000313" key="3">
    <source>
        <dbReference type="Proteomes" id="UP000237000"/>
    </source>
</evidence>
<proteinExistence type="predicted"/>
<evidence type="ECO:0000313" key="2">
    <source>
        <dbReference type="EMBL" id="PON88434.1"/>
    </source>
</evidence>
<comment type="caution">
    <text evidence="2">The sequence shown here is derived from an EMBL/GenBank/DDBJ whole genome shotgun (WGS) entry which is preliminary data.</text>
</comment>
<evidence type="ECO:0000256" key="1">
    <source>
        <dbReference type="SAM" id="MobiDB-lite"/>
    </source>
</evidence>
<feature type="region of interest" description="Disordered" evidence="1">
    <location>
        <begin position="66"/>
        <end position="85"/>
    </location>
</feature>
<name>A0A2P5ESB1_TREOI</name>
<dbReference type="EMBL" id="JXTC01000106">
    <property type="protein sequence ID" value="PON88434.1"/>
    <property type="molecule type" value="Genomic_DNA"/>
</dbReference>
<reference evidence="3" key="1">
    <citation type="submission" date="2016-06" db="EMBL/GenBank/DDBJ databases">
        <title>Parallel loss of symbiosis genes in relatives of nitrogen-fixing non-legume Parasponia.</title>
        <authorList>
            <person name="Van Velzen R."/>
            <person name="Holmer R."/>
            <person name="Bu F."/>
            <person name="Rutten L."/>
            <person name="Van Zeijl A."/>
            <person name="Liu W."/>
            <person name="Santuari L."/>
            <person name="Cao Q."/>
            <person name="Sharma T."/>
            <person name="Shen D."/>
            <person name="Roswanjaya Y."/>
            <person name="Wardhani T."/>
            <person name="Kalhor M.S."/>
            <person name="Jansen J."/>
            <person name="Van den Hoogen J."/>
            <person name="Gungor B."/>
            <person name="Hartog M."/>
            <person name="Hontelez J."/>
            <person name="Verver J."/>
            <person name="Yang W.-C."/>
            <person name="Schijlen E."/>
            <person name="Repin R."/>
            <person name="Schilthuizen M."/>
            <person name="Schranz E."/>
            <person name="Heidstra R."/>
            <person name="Miyata K."/>
            <person name="Fedorova E."/>
            <person name="Kohlen W."/>
            <person name="Bisseling T."/>
            <person name="Smit S."/>
            <person name="Geurts R."/>
        </authorList>
    </citation>
    <scope>NUCLEOTIDE SEQUENCE [LARGE SCALE GENOMIC DNA]</scope>
    <source>
        <strain evidence="3">cv. RG33-2</strain>
    </source>
</reference>
<dbReference type="InParanoid" id="A0A2P5ESB1"/>
<protein>
    <submittedName>
        <fullName evidence="2">Uncharacterized protein</fullName>
    </submittedName>
</protein>